<dbReference type="InterPro" id="IPR010110">
    <property type="entry name" value="Shikimate_DH_AroM-type"/>
</dbReference>
<feature type="domain" description="Shikimate dehydrogenase substrate binding N-terminal" evidence="2">
    <location>
        <begin position="9"/>
        <end position="89"/>
    </location>
</feature>
<dbReference type="InterPro" id="IPR022893">
    <property type="entry name" value="Shikimate_DH_fam"/>
</dbReference>
<evidence type="ECO:0000259" key="3">
    <source>
        <dbReference type="Pfam" id="PF18317"/>
    </source>
</evidence>
<dbReference type="GO" id="GO:0004764">
    <property type="term" value="F:shikimate 3-dehydrogenase (NADP+) activity"/>
    <property type="evidence" value="ECO:0007669"/>
    <property type="project" value="InterPro"/>
</dbReference>
<feature type="domain" description="Quinate/shikimate 5-dehydrogenase/glutamyl-tRNA reductase" evidence="1">
    <location>
        <begin position="435"/>
        <end position="517"/>
    </location>
</feature>
<dbReference type="NCBIfam" id="TIGR01809">
    <property type="entry name" value="Shik-DH-AROM"/>
    <property type="match status" value="1"/>
</dbReference>
<accession>A0A1Z5T253</accession>
<dbReference type="UniPathway" id="UPA00053">
    <property type="reaction ID" value="UER00087"/>
</dbReference>
<evidence type="ECO:0000259" key="1">
    <source>
        <dbReference type="Pfam" id="PF01488"/>
    </source>
</evidence>
<dbReference type="OrthoDB" id="204377at2759"/>
<dbReference type="Pfam" id="PF18317">
    <property type="entry name" value="SDH_C"/>
    <property type="match status" value="1"/>
</dbReference>
<comment type="caution">
    <text evidence="4">The sequence shown here is derived from an EMBL/GenBank/DDBJ whole genome shotgun (WGS) entry which is preliminary data.</text>
</comment>
<name>A0A1Z5T253_HORWE</name>
<dbReference type="Pfam" id="PF08501">
    <property type="entry name" value="Shikimate_dh_N"/>
    <property type="match status" value="2"/>
</dbReference>
<dbReference type="InterPro" id="IPR013708">
    <property type="entry name" value="Shikimate_DH-bd_N"/>
</dbReference>
<dbReference type="InterPro" id="IPR041121">
    <property type="entry name" value="SDH_C"/>
</dbReference>
<dbReference type="AlphaFoldDB" id="A0A1Z5T253"/>
<dbReference type="Gene3D" id="3.40.50.10860">
    <property type="entry name" value="Leucine Dehydrogenase, chain A, domain 1"/>
    <property type="match status" value="2"/>
</dbReference>
<protein>
    <recommendedName>
        <fullName evidence="6">Shikimate dehydrogenase</fullName>
    </recommendedName>
</protein>
<reference evidence="4 5" key="1">
    <citation type="submission" date="2017-01" db="EMBL/GenBank/DDBJ databases">
        <title>The recent genome duplication of the halophilic yeast Hortaea werneckii: insights from long-read sequencing.</title>
        <authorList>
            <person name="Sinha S."/>
            <person name="Flibotte S."/>
            <person name="Neira M."/>
            <person name="Lenassi M."/>
            <person name="Gostincar C."/>
            <person name="Stajich J.E."/>
            <person name="Nislow C.E."/>
        </authorList>
    </citation>
    <scope>NUCLEOTIDE SEQUENCE [LARGE SCALE GENOMIC DNA]</scope>
    <source>
        <strain evidence="4 5">EXF-2000</strain>
    </source>
</reference>
<dbReference type="GO" id="GO:0009423">
    <property type="term" value="P:chorismate biosynthetic process"/>
    <property type="evidence" value="ECO:0007669"/>
    <property type="project" value="UniProtKB-UniPathway"/>
</dbReference>
<dbReference type="InterPro" id="IPR046346">
    <property type="entry name" value="Aminoacid_DH-like_N_sf"/>
</dbReference>
<dbReference type="InterPro" id="IPR036291">
    <property type="entry name" value="NAD(P)-bd_dom_sf"/>
</dbReference>
<dbReference type="PANTHER" id="PTHR21089">
    <property type="entry name" value="SHIKIMATE DEHYDROGENASE"/>
    <property type="match status" value="1"/>
</dbReference>
<feature type="domain" description="Shikimate dehydrogenase substrate binding N-terminal" evidence="2">
    <location>
        <begin position="320"/>
        <end position="400"/>
    </location>
</feature>
<dbReference type="Pfam" id="PF01488">
    <property type="entry name" value="Shikimate_DH"/>
    <property type="match status" value="1"/>
</dbReference>
<dbReference type="PANTHER" id="PTHR21089:SF26">
    <property type="entry name" value="AROM POLYPEPTIDE, PUTATIVE-RELATED"/>
    <property type="match status" value="1"/>
</dbReference>
<keyword evidence="5" id="KW-1185">Reference proteome</keyword>
<organism evidence="4 5">
    <name type="scientific">Hortaea werneckii EXF-2000</name>
    <dbReference type="NCBI Taxonomy" id="1157616"/>
    <lineage>
        <taxon>Eukaryota</taxon>
        <taxon>Fungi</taxon>
        <taxon>Dikarya</taxon>
        <taxon>Ascomycota</taxon>
        <taxon>Pezizomycotina</taxon>
        <taxon>Dothideomycetes</taxon>
        <taxon>Dothideomycetidae</taxon>
        <taxon>Mycosphaerellales</taxon>
        <taxon>Teratosphaeriaceae</taxon>
        <taxon>Hortaea</taxon>
    </lineage>
</organism>
<dbReference type="CDD" id="cd01065">
    <property type="entry name" value="NAD_bind_Shikimate_DH"/>
    <property type="match status" value="2"/>
</dbReference>
<dbReference type="InParanoid" id="A0A1Z5T253"/>
<dbReference type="EMBL" id="MUNK01000150">
    <property type="protein sequence ID" value="OTA29361.1"/>
    <property type="molecule type" value="Genomic_DNA"/>
</dbReference>
<evidence type="ECO:0000313" key="5">
    <source>
        <dbReference type="Proteomes" id="UP000194280"/>
    </source>
</evidence>
<dbReference type="SUPFAM" id="SSF51735">
    <property type="entry name" value="NAD(P)-binding Rossmann-fold domains"/>
    <property type="match status" value="2"/>
</dbReference>
<dbReference type="InterPro" id="IPR006151">
    <property type="entry name" value="Shikm_DH/Glu-tRNA_Rdtase"/>
</dbReference>
<proteinExistence type="predicted"/>
<dbReference type="Proteomes" id="UP000194280">
    <property type="component" value="Unassembled WGS sequence"/>
</dbReference>
<dbReference type="VEuPathDB" id="FungiDB:BTJ68_09899"/>
<evidence type="ECO:0008006" key="6">
    <source>
        <dbReference type="Google" id="ProtNLM"/>
    </source>
</evidence>
<dbReference type="GO" id="GO:0005737">
    <property type="term" value="C:cytoplasm"/>
    <property type="evidence" value="ECO:0007669"/>
    <property type="project" value="InterPro"/>
</dbReference>
<dbReference type="STRING" id="1157616.A0A1Z5T253"/>
<dbReference type="Gene3D" id="3.40.50.720">
    <property type="entry name" value="NAD(P)-binding Rossmann-like Domain"/>
    <property type="match status" value="2"/>
</dbReference>
<feature type="domain" description="SDH C-terminal" evidence="3">
    <location>
        <begin position="553"/>
        <end position="582"/>
    </location>
</feature>
<sequence length="594" mass="65301">MSSQRNLHLIGIGVGHSIAPVMHNHICKRLQQPYVFHATEAQTLDDVNKLLKSPDFGGAVITMPYKQSVVDLLDETDELVATIGACNNVFISQDGRLIGSNTDWRGVLGSLSAADSRGAGKPALIFGAGGASRATVYALSVHLKCPEIYVVNRDDKEVEALEQDTAKMRSAIGTRITHITSVRLAQALETPYYIVGTVPDFQPQSEPERVAFRIFDHFMASAKAPGVFLDMCFKPIETRKIQLAKKYSWATVAGTDIIGHQILEQYRVWFSPGTDAKVISADLAREAWDVLNNEAKSSPGINYRVEAENTHTTVPKEFYIFGNGISFSISPTIHNAGFKHDQLPFRYQIRESPGIDGVAHLIERDDFGGASVTMPHKLQVHKFCQQQSQTALAIGAINTLVVSGQGHNRVITGDNTDWSGLHSIIESYKNSTDWPAETGLVLGAGGASRAALYAMHQAGLKDIYLVNRTKAVAEAVREQFSDHFKITVLDSAKDMSKDYDVVIGTVPAHVTTEEQYEGIFQGHGLCIDMSYKPRQTPLLAVAQRSEWWVTVPGVQVLLSQAFDQYRLWTGREAPKKAIVDAVIAKEGNDQIQKL</sequence>
<dbReference type="GO" id="GO:0019632">
    <property type="term" value="P:shikimate metabolic process"/>
    <property type="evidence" value="ECO:0007669"/>
    <property type="project" value="TreeGrafter"/>
</dbReference>
<dbReference type="SUPFAM" id="SSF53223">
    <property type="entry name" value="Aminoacid dehydrogenase-like, N-terminal domain"/>
    <property type="match status" value="2"/>
</dbReference>
<evidence type="ECO:0000259" key="2">
    <source>
        <dbReference type="Pfam" id="PF08501"/>
    </source>
</evidence>
<gene>
    <name evidence="4" type="ORF">BTJ68_09899</name>
</gene>
<evidence type="ECO:0000313" key="4">
    <source>
        <dbReference type="EMBL" id="OTA29361.1"/>
    </source>
</evidence>